<dbReference type="Pfam" id="PF00797">
    <property type="entry name" value="Acetyltransf_2"/>
    <property type="match status" value="1"/>
</dbReference>
<dbReference type="STRING" id="405564.SAMN04487905_106280"/>
<protein>
    <submittedName>
        <fullName evidence="3">N-hydroxyarylamine O-acetyltransferase</fullName>
    </submittedName>
</protein>
<dbReference type="InterPro" id="IPR038765">
    <property type="entry name" value="Papain-like_cys_pep_sf"/>
</dbReference>
<organism evidence="3 4">
    <name type="scientific">Actinopolyspora xinjiangensis</name>
    <dbReference type="NCBI Taxonomy" id="405564"/>
    <lineage>
        <taxon>Bacteria</taxon>
        <taxon>Bacillati</taxon>
        <taxon>Actinomycetota</taxon>
        <taxon>Actinomycetes</taxon>
        <taxon>Actinopolysporales</taxon>
        <taxon>Actinopolysporaceae</taxon>
        <taxon>Actinopolyspora</taxon>
    </lineage>
</organism>
<keyword evidence="3" id="KW-0808">Transferase</keyword>
<gene>
    <name evidence="3" type="ORF">SAMN04487905_106280</name>
</gene>
<sequence length="277" mass="31026">MATLESQDKTTDEWNTGAVSVDDYLARLGLSAPPEPSVAALRTLHEAHVRTIPFENIDVVLGRHPGIGLDVIQRKLLENNRGGYCYEHALLFAAVLERLGFTVSRHMARVQPLRPGPYTHMMLLVWFDEGAYLADVGFGAGVSHPLPLRDGAVVEQAGVPHRMHHDGTFWHLQKRNGEEWESLHAFQPIPSRFVDYEVAHHHTSTHPNSPFVGKPVVMRPEREATRKLLGDELVVEHASGEVERTPVPGHELGRRLRELDVELTEEELTALRAELGK</sequence>
<evidence type="ECO:0000313" key="3">
    <source>
        <dbReference type="EMBL" id="SDP65184.1"/>
    </source>
</evidence>
<dbReference type="EMBL" id="FNJR01000006">
    <property type="protein sequence ID" value="SDP65184.1"/>
    <property type="molecule type" value="Genomic_DNA"/>
</dbReference>
<dbReference type="AlphaFoldDB" id="A0A1H0UG71"/>
<evidence type="ECO:0000256" key="1">
    <source>
        <dbReference type="ARBA" id="ARBA00006547"/>
    </source>
</evidence>
<dbReference type="Proteomes" id="UP000199497">
    <property type="component" value="Unassembled WGS sequence"/>
</dbReference>
<reference evidence="4" key="1">
    <citation type="submission" date="2016-10" db="EMBL/GenBank/DDBJ databases">
        <authorList>
            <person name="Varghese N."/>
            <person name="Submissions S."/>
        </authorList>
    </citation>
    <scope>NUCLEOTIDE SEQUENCE [LARGE SCALE GENOMIC DNA]</scope>
    <source>
        <strain evidence="4">DSM 46732</strain>
    </source>
</reference>
<keyword evidence="4" id="KW-1185">Reference proteome</keyword>
<evidence type="ECO:0000256" key="2">
    <source>
        <dbReference type="RuleBase" id="RU003452"/>
    </source>
</evidence>
<dbReference type="RefSeq" id="WP_092601528.1">
    <property type="nucleotide sequence ID" value="NZ_FNJR01000006.1"/>
</dbReference>
<accession>A0A1H0UG71</accession>
<dbReference type="PANTHER" id="PTHR11786:SF0">
    <property type="entry name" value="ARYLAMINE N-ACETYLTRANSFERASE 4-RELATED"/>
    <property type="match status" value="1"/>
</dbReference>
<dbReference type="Gene3D" id="2.40.128.150">
    <property type="entry name" value="Cysteine proteinases"/>
    <property type="match status" value="1"/>
</dbReference>
<dbReference type="OrthoDB" id="7181050at2"/>
<comment type="similarity">
    <text evidence="1 2">Belongs to the arylamine N-acetyltransferase family.</text>
</comment>
<dbReference type="Gene3D" id="3.30.2140.10">
    <property type="entry name" value="Arylamine N-acetyltransferase"/>
    <property type="match status" value="1"/>
</dbReference>
<dbReference type="PANTHER" id="PTHR11786">
    <property type="entry name" value="N-HYDROXYARYLAMINE O-ACETYLTRANSFERASE"/>
    <property type="match status" value="1"/>
</dbReference>
<dbReference type="SUPFAM" id="SSF54001">
    <property type="entry name" value="Cysteine proteinases"/>
    <property type="match status" value="1"/>
</dbReference>
<proteinExistence type="inferred from homology"/>
<name>A0A1H0UG71_9ACTN</name>
<dbReference type="PRINTS" id="PR01543">
    <property type="entry name" value="ANATRNSFRASE"/>
</dbReference>
<dbReference type="InterPro" id="IPR001447">
    <property type="entry name" value="Arylamine_N-AcTrfase"/>
</dbReference>
<dbReference type="GO" id="GO:0016407">
    <property type="term" value="F:acetyltransferase activity"/>
    <property type="evidence" value="ECO:0007669"/>
    <property type="project" value="InterPro"/>
</dbReference>
<evidence type="ECO:0000313" key="4">
    <source>
        <dbReference type="Proteomes" id="UP000199497"/>
    </source>
</evidence>